<protein>
    <submittedName>
        <fullName evidence="1">Uncharacterized protein</fullName>
    </submittedName>
</protein>
<name>A0A238BMD3_9BILA</name>
<dbReference type="EMBL" id="KZ270126">
    <property type="protein sequence ID" value="OZC06373.1"/>
    <property type="molecule type" value="Genomic_DNA"/>
</dbReference>
<reference evidence="1 2" key="1">
    <citation type="submission" date="2015-12" db="EMBL/GenBank/DDBJ databases">
        <title>Draft genome of the nematode, Onchocerca flexuosa.</title>
        <authorList>
            <person name="Mitreva M."/>
        </authorList>
    </citation>
    <scope>NUCLEOTIDE SEQUENCE [LARGE SCALE GENOMIC DNA]</scope>
    <source>
        <strain evidence="1">Red Deer</strain>
    </source>
</reference>
<dbReference type="Proteomes" id="UP000242913">
    <property type="component" value="Unassembled WGS sequence"/>
</dbReference>
<keyword evidence="2" id="KW-1185">Reference proteome</keyword>
<gene>
    <name evidence="1" type="ORF">X798_06640</name>
</gene>
<evidence type="ECO:0000313" key="2">
    <source>
        <dbReference type="Proteomes" id="UP000242913"/>
    </source>
</evidence>
<organism evidence="1 2">
    <name type="scientific">Onchocerca flexuosa</name>
    <dbReference type="NCBI Taxonomy" id="387005"/>
    <lineage>
        <taxon>Eukaryota</taxon>
        <taxon>Metazoa</taxon>
        <taxon>Ecdysozoa</taxon>
        <taxon>Nematoda</taxon>
        <taxon>Chromadorea</taxon>
        <taxon>Rhabditida</taxon>
        <taxon>Spirurina</taxon>
        <taxon>Spiruromorpha</taxon>
        <taxon>Filarioidea</taxon>
        <taxon>Onchocercidae</taxon>
        <taxon>Onchocerca</taxon>
    </lineage>
</organism>
<accession>A0A238BMD3</accession>
<dbReference type="OrthoDB" id="10633371at2759"/>
<sequence>MKNDLNVNGSSITRKEIKCNSNKLKLPFSEYCAESYLEVRENNNSGKIMTRACSFEDVPMMAGLNN</sequence>
<evidence type="ECO:0000313" key="1">
    <source>
        <dbReference type="EMBL" id="OZC06373.1"/>
    </source>
</evidence>
<proteinExistence type="predicted"/>
<dbReference type="AlphaFoldDB" id="A0A238BMD3"/>